<dbReference type="Proteomes" id="UP000321933">
    <property type="component" value="Unassembled WGS sequence"/>
</dbReference>
<feature type="transmembrane region" description="Helical" evidence="2">
    <location>
        <begin position="96"/>
        <end position="113"/>
    </location>
</feature>
<dbReference type="PANTHER" id="PTHR35813:SF1">
    <property type="entry name" value="INNER MEMBRANE PROTEIN YBAN"/>
    <property type="match status" value="1"/>
</dbReference>
<comment type="caution">
    <text evidence="3">The sequence shown here is derived from an EMBL/GenBank/DDBJ whole genome shotgun (WGS) entry which is preliminary data.</text>
</comment>
<sequence>MAALLWRAAALLTLLLGGIGIVVPGLPTVPFWLLAAWCASRGWPAVERWLLEHPRHGVSIRAWRERGAVPRRAKWSATVMMALSSGLILYLPLMPWVQVVAPCAMLLVAIWLWQRPEDGRHR</sequence>
<dbReference type="InterPro" id="IPR007401">
    <property type="entry name" value="DUF454"/>
</dbReference>
<evidence type="ECO:0000313" key="4">
    <source>
        <dbReference type="Proteomes" id="UP000321933"/>
    </source>
</evidence>
<dbReference type="OrthoDB" id="9816293at2"/>
<reference evidence="3 4" key="1">
    <citation type="submission" date="2019-08" db="EMBL/GenBank/DDBJ databases">
        <title>Parahaliea maris sp. nov., isolated from the surface seawater.</title>
        <authorList>
            <person name="Liu Y."/>
        </authorList>
    </citation>
    <scope>NUCLEOTIDE SEQUENCE [LARGE SCALE GENOMIC DNA]</scope>
    <source>
        <strain evidence="3 4">S2-26</strain>
    </source>
</reference>
<gene>
    <name evidence="3" type="ORF">FVW59_18760</name>
</gene>
<keyword evidence="4" id="KW-1185">Reference proteome</keyword>
<dbReference type="AlphaFoldDB" id="A0A5C8ZNB1"/>
<keyword evidence="1" id="KW-1003">Cell membrane</keyword>
<evidence type="ECO:0000256" key="2">
    <source>
        <dbReference type="SAM" id="Phobius"/>
    </source>
</evidence>
<keyword evidence="1 2" id="KW-0472">Membrane</keyword>
<evidence type="ECO:0000256" key="1">
    <source>
        <dbReference type="PIRNR" id="PIRNR016789"/>
    </source>
</evidence>
<organism evidence="3 4">
    <name type="scientific">Parahaliea aestuarii</name>
    <dbReference type="NCBI Taxonomy" id="1852021"/>
    <lineage>
        <taxon>Bacteria</taxon>
        <taxon>Pseudomonadati</taxon>
        <taxon>Pseudomonadota</taxon>
        <taxon>Gammaproteobacteria</taxon>
        <taxon>Cellvibrionales</taxon>
        <taxon>Halieaceae</taxon>
        <taxon>Parahaliea</taxon>
    </lineage>
</organism>
<dbReference type="PANTHER" id="PTHR35813">
    <property type="entry name" value="INNER MEMBRANE PROTEIN YBAN"/>
    <property type="match status" value="1"/>
</dbReference>
<name>A0A5C8ZNB1_9GAMM</name>
<dbReference type="GO" id="GO:0005886">
    <property type="term" value="C:plasma membrane"/>
    <property type="evidence" value="ECO:0007669"/>
    <property type="project" value="UniProtKB-SubCell"/>
</dbReference>
<protein>
    <recommendedName>
        <fullName evidence="1">Inner membrane protein</fullName>
    </recommendedName>
</protein>
<dbReference type="PIRSF" id="PIRSF016789">
    <property type="entry name" value="DUF454"/>
    <property type="match status" value="1"/>
</dbReference>
<comment type="subcellular location">
    <subcellularLocation>
        <location evidence="1">Cell inner membrane</location>
        <topology evidence="1">Multi-pass membrane protein</topology>
    </subcellularLocation>
</comment>
<dbReference type="Pfam" id="PF04304">
    <property type="entry name" value="DUF454"/>
    <property type="match status" value="1"/>
</dbReference>
<keyword evidence="2" id="KW-1133">Transmembrane helix</keyword>
<proteinExistence type="predicted"/>
<keyword evidence="2" id="KW-0812">Transmembrane</keyword>
<evidence type="ECO:0000313" key="3">
    <source>
        <dbReference type="EMBL" id="TXS89220.1"/>
    </source>
</evidence>
<accession>A0A5C8ZNB1</accession>
<dbReference type="EMBL" id="VRYZ01000010">
    <property type="protein sequence ID" value="TXS89220.1"/>
    <property type="molecule type" value="Genomic_DNA"/>
</dbReference>
<keyword evidence="1" id="KW-0997">Cell inner membrane</keyword>